<keyword evidence="1" id="KW-0378">Hydrolase</keyword>
<name>A0A4U9XPT1_9STRE</name>
<dbReference type="InterPro" id="IPR006379">
    <property type="entry name" value="HAD-SF_hydro_IIB"/>
</dbReference>
<dbReference type="InterPro" id="IPR000150">
    <property type="entry name" value="Cof"/>
</dbReference>
<dbReference type="SFLD" id="SFLDG01144">
    <property type="entry name" value="C2.B.4:_PGP_Like"/>
    <property type="match status" value="1"/>
</dbReference>
<gene>
    <name evidence="1" type="primary">yidA_3</name>
    <name evidence="1" type="ORF">NCTC5385_00523</name>
</gene>
<dbReference type="Gene3D" id="3.40.50.1000">
    <property type="entry name" value="HAD superfamily/HAD-like"/>
    <property type="match status" value="1"/>
</dbReference>
<organism evidence="1 2">
    <name type="scientific">Streptococcus pseudoporcinus</name>
    <dbReference type="NCBI Taxonomy" id="361101"/>
    <lineage>
        <taxon>Bacteria</taxon>
        <taxon>Bacillati</taxon>
        <taxon>Bacillota</taxon>
        <taxon>Bacilli</taxon>
        <taxon>Lactobacillales</taxon>
        <taxon>Streptococcaceae</taxon>
        <taxon>Streptococcus</taxon>
    </lineage>
</organism>
<dbReference type="Gene3D" id="3.30.1240.10">
    <property type="match status" value="1"/>
</dbReference>
<dbReference type="InterPro" id="IPR036412">
    <property type="entry name" value="HAD-like_sf"/>
</dbReference>
<dbReference type="EC" id="3.1.3.-" evidence="1"/>
<dbReference type="SFLD" id="SFLDS00003">
    <property type="entry name" value="Haloacid_Dehalogenase"/>
    <property type="match status" value="1"/>
</dbReference>
<dbReference type="SFLD" id="SFLDG01140">
    <property type="entry name" value="C2.B:_Phosphomannomutase_and_P"/>
    <property type="match status" value="1"/>
</dbReference>
<dbReference type="GO" id="GO:0005829">
    <property type="term" value="C:cytosol"/>
    <property type="evidence" value="ECO:0007669"/>
    <property type="project" value="TreeGrafter"/>
</dbReference>
<dbReference type="PROSITE" id="PS01228">
    <property type="entry name" value="COF_1"/>
    <property type="match status" value="1"/>
</dbReference>
<dbReference type="NCBIfam" id="TIGR00099">
    <property type="entry name" value="Cof-subfamily"/>
    <property type="match status" value="1"/>
</dbReference>
<dbReference type="STRING" id="873448.STRPO_1010"/>
<dbReference type="Proteomes" id="UP000304914">
    <property type="component" value="Chromosome"/>
</dbReference>
<sequence>MIKLIAIDLDGTLLNNQKKIPDENIKAIKEATEAGIRIVLCTGRPRRGTQPYFEELNLTKDEFLILNNGCSLHASEDWRMLHAHSLTITEIEELFNKVENYPDVYLTLTAENDYYVLNDFVPDLVQADGDLVFTQVKPITMADLKGKRELILQGMYMGEEAAIDRFEEAFRPELSEHFSLVRSQTYLLEAMPKGVTKARALQELAEDLDIKPEEVMAIGDAANDSEMLAYAGLGVAMGNASEAIKVLADRVTLPCDQAGVAHAIRTLVLTK</sequence>
<dbReference type="PANTHER" id="PTHR10000">
    <property type="entry name" value="PHOSPHOSERINE PHOSPHATASE"/>
    <property type="match status" value="1"/>
</dbReference>
<proteinExistence type="predicted"/>
<evidence type="ECO:0000313" key="1">
    <source>
        <dbReference type="EMBL" id="VTS15563.1"/>
    </source>
</evidence>
<dbReference type="InterPro" id="IPR023214">
    <property type="entry name" value="HAD_sf"/>
</dbReference>
<dbReference type="EMBL" id="LR594035">
    <property type="protein sequence ID" value="VTS15563.1"/>
    <property type="molecule type" value="Genomic_DNA"/>
</dbReference>
<evidence type="ECO:0000313" key="2">
    <source>
        <dbReference type="Proteomes" id="UP000304914"/>
    </source>
</evidence>
<dbReference type="AlphaFoldDB" id="A0A4U9XPT1"/>
<dbReference type="CDD" id="cd07516">
    <property type="entry name" value="HAD_Pase"/>
    <property type="match status" value="1"/>
</dbReference>
<dbReference type="NCBIfam" id="TIGR01484">
    <property type="entry name" value="HAD-SF-IIB"/>
    <property type="match status" value="1"/>
</dbReference>
<dbReference type="GO" id="GO:0016791">
    <property type="term" value="F:phosphatase activity"/>
    <property type="evidence" value="ECO:0007669"/>
    <property type="project" value="TreeGrafter"/>
</dbReference>
<dbReference type="GO" id="GO:0000287">
    <property type="term" value="F:magnesium ion binding"/>
    <property type="evidence" value="ECO:0007669"/>
    <property type="project" value="TreeGrafter"/>
</dbReference>
<dbReference type="RefSeq" id="WP_138068122.1">
    <property type="nucleotide sequence ID" value="NZ_LR594035.1"/>
</dbReference>
<accession>A0A4U9XPT1</accession>
<dbReference type="Pfam" id="PF08282">
    <property type="entry name" value="Hydrolase_3"/>
    <property type="match status" value="1"/>
</dbReference>
<dbReference type="PANTHER" id="PTHR10000:SF8">
    <property type="entry name" value="HAD SUPERFAMILY HYDROLASE-LIKE, TYPE 3"/>
    <property type="match status" value="1"/>
</dbReference>
<dbReference type="PROSITE" id="PS01229">
    <property type="entry name" value="COF_2"/>
    <property type="match status" value="1"/>
</dbReference>
<reference evidence="1 2" key="1">
    <citation type="submission" date="2019-05" db="EMBL/GenBank/DDBJ databases">
        <authorList>
            <consortium name="Pathogen Informatics"/>
        </authorList>
    </citation>
    <scope>NUCLEOTIDE SEQUENCE [LARGE SCALE GENOMIC DNA]</scope>
    <source>
        <strain evidence="1 2">NCTC5385</strain>
    </source>
</reference>
<protein>
    <submittedName>
        <fullName evidence="1">Haloacid dehalogenase</fullName>
        <ecNumber evidence="1">3.1.3.-</ecNumber>
    </submittedName>
</protein>
<dbReference type="SUPFAM" id="SSF56784">
    <property type="entry name" value="HAD-like"/>
    <property type="match status" value="1"/>
</dbReference>